<reference evidence="1" key="1">
    <citation type="submission" date="2021-01" db="EMBL/GenBank/DDBJ databases">
        <title>Modified the classification status of verrucomicrobia.</title>
        <authorList>
            <person name="Feng X."/>
        </authorList>
    </citation>
    <scope>NUCLEOTIDE SEQUENCE</scope>
    <source>
        <strain evidence="1">KCTC 13126</strain>
    </source>
</reference>
<name>A0A934RY22_9BACT</name>
<sequence>MAVEKLSLDFGEFELSEELFIARINPAHNLTADDMALMVEVASERYSAPFGYISDRVNRYSVDPIAMSKIFDALPLLTSFAVVVGHQMGREMAKYEQGFAGHDRFEVFWSLGKATDWVLERNAALRAKLA</sequence>
<evidence type="ECO:0000313" key="1">
    <source>
        <dbReference type="EMBL" id="MBK1875979.1"/>
    </source>
</evidence>
<proteinExistence type="predicted"/>
<keyword evidence="2" id="KW-1185">Reference proteome</keyword>
<dbReference type="RefSeq" id="WP_200354195.1">
    <property type="nucleotide sequence ID" value="NZ_JAENIL010000005.1"/>
</dbReference>
<dbReference type="Proteomes" id="UP000617628">
    <property type="component" value="Unassembled WGS sequence"/>
</dbReference>
<gene>
    <name evidence="1" type="ORF">JIN87_03805</name>
</gene>
<dbReference type="EMBL" id="JAENIL010000005">
    <property type="protein sequence ID" value="MBK1875979.1"/>
    <property type="molecule type" value="Genomic_DNA"/>
</dbReference>
<accession>A0A934RY22</accession>
<protein>
    <submittedName>
        <fullName evidence="1">Uncharacterized protein</fullName>
    </submittedName>
</protein>
<dbReference type="AlphaFoldDB" id="A0A934RY22"/>
<comment type="caution">
    <text evidence="1">The sequence shown here is derived from an EMBL/GenBank/DDBJ whole genome shotgun (WGS) entry which is preliminary data.</text>
</comment>
<evidence type="ECO:0000313" key="2">
    <source>
        <dbReference type="Proteomes" id="UP000617628"/>
    </source>
</evidence>
<organism evidence="1 2">
    <name type="scientific">Pelagicoccus mobilis</name>
    <dbReference type="NCBI Taxonomy" id="415221"/>
    <lineage>
        <taxon>Bacteria</taxon>
        <taxon>Pseudomonadati</taxon>
        <taxon>Verrucomicrobiota</taxon>
        <taxon>Opitutia</taxon>
        <taxon>Puniceicoccales</taxon>
        <taxon>Pelagicoccaceae</taxon>
        <taxon>Pelagicoccus</taxon>
    </lineage>
</organism>